<accession>A0A8T2RLL0</accession>
<dbReference type="Proteomes" id="UP000825935">
    <property type="component" value="Chromosome 26"/>
</dbReference>
<organism evidence="2 3">
    <name type="scientific">Ceratopteris richardii</name>
    <name type="common">Triangle waterfern</name>
    <dbReference type="NCBI Taxonomy" id="49495"/>
    <lineage>
        <taxon>Eukaryota</taxon>
        <taxon>Viridiplantae</taxon>
        <taxon>Streptophyta</taxon>
        <taxon>Embryophyta</taxon>
        <taxon>Tracheophyta</taxon>
        <taxon>Polypodiopsida</taxon>
        <taxon>Polypodiidae</taxon>
        <taxon>Polypodiales</taxon>
        <taxon>Pteridineae</taxon>
        <taxon>Pteridaceae</taxon>
        <taxon>Parkerioideae</taxon>
        <taxon>Ceratopteris</taxon>
    </lineage>
</organism>
<feature type="compositionally biased region" description="Polar residues" evidence="1">
    <location>
        <begin position="1"/>
        <end position="12"/>
    </location>
</feature>
<comment type="caution">
    <text evidence="2">The sequence shown here is derived from an EMBL/GenBank/DDBJ whole genome shotgun (WGS) entry which is preliminary data.</text>
</comment>
<evidence type="ECO:0000313" key="2">
    <source>
        <dbReference type="EMBL" id="KAH7296488.1"/>
    </source>
</evidence>
<feature type="region of interest" description="Disordered" evidence="1">
    <location>
        <begin position="1"/>
        <end position="73"/>
    </location>
</feature>
<name>A0A8T2RLL0_CERRI</name>
<dbReference type="EMBL" id="CM035431">
    <property type="protein sequence ID" value="KAH7296488.1"/>
    <property type="molecule type" value="Genomic_DNA"/>
</dbReference>
<reference evidence="2" key="1">
    <citation type="submission" date="2021-08" db="EMBL/GenBank/DDBJ databases">
        <title>WGS assembly of Ceratopteris richardii.</title>
        <authorList>
            <person name="Marchant D.B."/>
            <person name="Chen G."/>
            <person name="Jenkins J."/>
            <person name="Shu S."/>
            <person name="Leebens-Mack J."/>
            <person name="Grimwood J."/>
            <person name="Schmutz J."/>
            <person name="Soltis P."/>
            <person name="Soltis D."/>
            <person name="Chen Z.-H."/>
        </authorList>
    </citation>
    <scope>NUCLEOTIDE SEQUENCE</scope>
    <source>
        <strain evidence="2">Whitten #5841</strain>
        <tissue evidence="2">Leaf</tissue>
    </source>
</reference>
<sequence length="99" mass="10985">MQAQGRNYQSWGLTRETINRGEQSAGNHRSSKQGKTVDRGEIPGVQTISRENNHQSRNNHHSQKTPSSSSSGFQLLRTSSVVVSPRFTAKFEDTASDLI</sequence>
<proteinExistence type="predicted"/>
<protein>
    <submittedName>
        <fullName evidence="2">Uncharacterized protein</fullName>
    </submittedName>
</protein>
<evidence type="ECO:0000313" key="3">
    <source>
        <dbReference type="Proteomes" id="UP000825935"/>
    </source>
</evidence>
<evidence type="ECO:0000256" key="1">
    <source>
        <dbReference type="SAM" id="MobiDB-lite"/>
    </source>
</evidence>
<keyword evidence="3" id="KW-1185">Reference proteome</keyword>
<gene>
    <name evidence="2" type="ORF">KP509_26G025100</name>
</gene>
<dbReference type="AlphaFoldDB" id="A0A8T2RLL0"/>